<gene>
    <name evidence="13" type="ORF">UCREL1_1665</name>
</gene>
<evidence type="ECO:0000256" key="2">
    <source>
        <dbReference type="ARBA" id="ARBA00004286"/>
    </source>
</evidence>
<dbReference type="PANTHER" id="PTHR11361">
    <property type="entry name" value="DNA MISMATCH REPAIR PROTEIN MUTS FAMILY MEMBER"/>
    <property type="match status" value="1"/>
</dbReference>
<proteinExistence type="inferred from homology"/>
<keyword evidence="5" id="KW-0547">Nucleotide-binding</keyword>
<evidence type="ECO:0000256" key="6">
    <source>
        <dbReference type="ARBA" id="ARBA00022840"/>
    </source>
</evidence>
<keyword evidence="14" id="KW-1185">Reference proteome</keyword>
<evidence type="ECO:0000256" key="5">
    <source>
        <dbReference type="ARBA" id="ARBA00022741"/>
    </source>
</evidence>
<organism evidence="13 14">
    <name type="scientific">Eutypa lata (strain UCR-EL1)</name>
    <name type="common">Grapevine dieback disease fungus</name>
    <name type="synonym">Eutypa armeniacae</name>
    <dbReference type="NCBI Taxonomy" id="1287681"/>
    <lineage>
        <taxon>Eukaryota</taxon>
        <taxon>Fungi</taxon>
        <taxon>Dikarya</taxon>
        <taxon>Ascomycota</taxon>
        <taxon>Pezizomycotina</taxon>
        <taxon>Sordariomycetes</taxon>
        <taxon>Xylariomycetidae</taxon>
        <taxon>Xylariales</taxon>
        <taxon>Diatrypaceae</taxon>
        <taxon>Eutypa</taxon>
    </lineage>
</organism>
<dbReference type="Gene3D" id="3.40.50.300">
    <property type="entry name" value="P-loop containing nucleotide triphosphate hydrolases"/>
    <property type="match status" value="1"/>
</dbReference>
<evidence type="ECO:0000256" key="4">
    <source>
        <dbReference type="ARBA" id="ARBA00022454"/>
    </source>
</evidence>
<dbReference type="InterPro" id="IPR045076">
    <property type="entry name" value="MutS"/>
</dbReference>
<dbReference type="FunFam" id="3.40.50.300:FF:001067">
    <property type="entry name" value="DNA mismatch repair protein MSH5"/>
    <property type="match status" value="1"/>
</dbReference>
<dbReference type="GO" id="GO:0005694">
    <property type="term" value="C:chromosome"/>
    <property type="evidence" value="ECO:0007669"/>
    <property type="project" value="UniProtKB-SubCell"/>
</dbReference>
<dbReference type="InterPro" id="IPR027417">
    <property type="entry name" value="P-loop_NTPase"/>
</dbReference>
<keyword evidence="7" id="KW-0238">DNA-binding</keyword>
<name>M7T355_EUTLA</name>
<evidence type="ECO:0000256" key="11">
    <source>
        <dbReference type="ARBA" id="ARBA00077470"/>
    </source>
</evidence>
<dbReference type="SUPFAM" id="SSF52540">
    <property type="entry name" value="P-loop containing nucleoside triphosphate hydrolases"/>
    <property type="match status" value="1"/>
</dbReference>
<keyword evidence="4" id="KW-0158">Chromosome</keyword>
<dbReference type="AlphaFoldDB" id="M7T355"/>
<dbReference type="KEGG" id="ela:UCREL1_1665"/>
<dbReference type="STRING" id="1287681.M7T355"/>
<dbReference type="GO" id="GO:0030983">
    <property type="term" value="F:mismatched DNA binding"/>
    <property type="evidence" value="ECO:0007669"/>
    <property type="project" value="InterPro"/>
</dbReference>
<dbReference type="OrthoDB" id="29596at2759"/>
<keyword evidence="8" id="KW-0539">Nucleus</keyword>
<evidence type="ECO:0000256" key="8">
    <source>
        <dbReference type="ARBA" id="ARBA00023242"/>
    </source>
</evidence>
<evidence type="ECO:0000256" key="10">
    <source>
        <dbReference type="ARBA" id="ARBA00073549"/>
    </source>
</evidence>
<sequence length="511" mass="56664">MNNVWASLQRFASHTLQLMEILRGMTGHEKILIIRKVLDVVDPLHICQVGQLITQTIDFEQSVERGRTAVKHGVDMNLDELKRSYDGEGNYGGEGLQDPWERMFVAEDKVYYKNRQMKEMDEQFGDSYCMIIDREIEIIHDLSVQVLEREEAIIATSDILGELDSLLALALGSSLYNWVVPQMTKENVIHIEGGCHPLQELVVPSFIANDCHLAGGTGEADQTPPSEGGSSVANDSIECPSTLVLTGPNHSGKSVYLKQVALIVYLAHIGCYVPAERARIGITDRILTRIATRESVSRNESAFSIDLRQVAFAMNFATRQSLVLVDEFGKGTKSSDGAGLMTALLDHFSTLGPNRPKVLAATHFHEIFENKFIQESPYLDFGHMDIHVDYNVPIEEQVTYLYELVPGRSISSFGSRCAALNGIGEAVVNRAEELMLLQVQNEDLVVACAKLSDRDSRRLAKAEDSVRRFLEEDITAPIKGNNTSNSGSKYHDILNRVLLDGSTDETMSGTS</sequence>
<evidence type="ECO:0000256" key="7">
    <source>
        <dbReference type="ARBA" id="ARBA00023125"/>
    </source>
</evidence>
<dbReference type="InterPro" id="IPR036187">
    <property type="entry name" value="DNA_mismatch_repair_MutS_sf"/>
</dbReference>
<keyword evidence="9" id="KW-0469">Meiosis</keyword>
<dbReference type="Pfam" id="PF00488">
    <property type="entry name" value="MutS_V"/>
    <property type="match status" value="1"/>
</dbReference>
<keyword evidence="6" id="KW-0067">ATP-binding</keyword>
<dbReference type="SMART" id="SM00534">
    <property type="entry name" value="MUTSac"/>
    <property type="match status" value="1"/>
</dbReference>
<dbReference type="PANTHER" id="PTHR11361:SF20">
    <property type="entry name" value="MUTS PROTEIN HOMOLOG 5"/>
    <property type="match status" value="1"/>
</dbReference>
<dbReference type="CDD" id="cd03281">
    <property type="entry name" value="ABC_MSH5_euk"/>
    <property type="match status" value="1"/>
</dbReference>
<dbReference type="GO" id="GO:0140664">
    <property type="term" value="F:ATP-dependent DNA damage sensor activity"/>
    <property type="evidence" value="ECO:0007669"/>
    <property type="project" value="InterPro"/>
</dbReference>
<evidence type="ECO:0000313" key="14">
    <source>
        <dbReference type="Proteomes" id="UP000012174"/>
    </source>
</evidence>
<dbReference type="GO" id="GO:0006298">
    <property type="term" value="P:mismatch repair"/>
    <property type="evidence" value="ECO:0007669"/>
    <property type="project" value="InterPro"/>
</dbReference>
<dbReference type="GO" id="GO:0051026">
    <property type="term" value="P:chiasma assembly"/>
    <property type="evidence" value="ECO:0007669"/>
    <property type="project" value="UniProtKB-ARBA"/>
</dbReference>
<dbReference type="eggNOG" id="KOG0221">
    <property type="taxonomic scope" value="Eukaryota"/>
</dbReference>
<protein>
    <recommendedName>
        <fullName evidence="10">DNA mismatch repair protein MSH5</fullName>
    </recommendedName>
    <alternativeName>
        <fullName evidence="11">MutS protein homolog 5</fullName>
    </alternativeName>
</protein>
<dbReference type="HOGENOM" id="CLU_002472_8_3_1"/>
<reference evidence="14" key="1">
    <citation type="journal article" date="2013" name="Genome Announc.">
        <title>Draft genome sequence of the grapevine dieback fungus Eutypa lata UCR-EL1.</title>
        <authorList>
            <person name="Blanco-Ulate B."/>
            <person name="Rolshausen P.E."/>
            <person name="Cantu D."/>
        </authorList>
    </citation>
    <scope>NUCLEOTIDE SEQUENCE [LARGE SCALE GENOMIC DNA]</scope>
    <source>
        <strain evidence="14">UCR-EL1</strain>
    </source>
</reference>
<comment type="similarity">
    <text evidence="3">Belongs to the DNA mismatch repair MutS family.</text>
</comment>
<feature type="domain" description="DNA mismatch repair proteins mutS family" evidence="12">
    <location>
        <begin position="321"/>
        <end position="337"/>
    </location>
</feature>
<dbReference type="EMBL" id="KB705657">
    <property type="protein sequence ID" value="EMR71288.1"/>
    <property type="molecule type" value="Genomic_DNA"/>
</dbReference>
<accession>M7T355</accession>
<comment type="subcellular location">
    <subcellularLocation>
        <location evidence="2">Chromosome</location>
    </subcellularLocation>
    <subcellularLocation>
        <location evidence="1">Nucleus</location>
    </subcellularLocation>
</comment>
<evidence type="ECO:0000256" key="1">
    <source>
        <dbReference type="ARBA" id="ARBA00004123"/>
    </source>
</evidence>
<dbReference type="GO" id="GO:0005634">
    <property type="term" value="C:nucleus"/>
    <property type="evidence" value="ECO:0007669"/>
    <property type="project" value="UniProtKB-SubCell"/>
</dbReference>
<evidence type="ECO:0000313" key="13">
    <source>
        <dbReference type="EMBL" id="EMR71288.1"/>
    </source>
</evidence>
<dbReference type="Proteomes" id="UP000012174">
    <property type="component" value="Unassembled WGS sequence"/>
</dbReference>
<dbReference type="OMA" id="YYRTATT"/>
<evidence type="ECO:0000259" key="12">
    <source>
        <dbReference type="PROSITE" id="PS00486"/>
    </source>
</evidence>
<evidence type="ECO:0000256" key="3">
    <source>
        <dbReference type="ARBA" id="ARBA00006271"/>
    </source>
</evidence>
<dbReference type="InterPro" id="IPR000432">
    <property type="entry name" value="DNA_mismatch_repair_MutS_C"/>
</dbReference>
<dbReference type="SUPFAM" id="SSF48334">
    <property type="entry name" value="DNA repair protein MutS, domain III"/>
    <property type="match status" value="1"/>
</dbReference>
<dbReference type="PROSITE" id="PS00486">
    <property type="entry name" value="DNA_MISMATCH_REPAIR_2"/>
    <property type="match status" value="1"/>
</dbReference>
<evidence type="ECO:0000256" key="9">
    <source>
        <dbReference type="ARBA" id="ARBA00023254"/>
    </source>
</evidence>
<dbReference type="GO" id="GO:0005524">
    <property type="term" value="F:ATP binding"/>
    <property type="evidence" value="ECO:0007669"/>
    <property type="project" value="UniProtKB-KW"/>
</dbReference>